<evidence type="ECO:0000256" key="2">
    <source>
        <dbReference type="ARBA" id="ARBA00022679"/>
    </source>
</evidence>
<dbReference type="PANTHER" id="PTHR40048:SF1">
    <property type="entry name" value="RHAMNOSYL O-METHYLTRANSFERASE"/>
    <property type="match status" value="1"/>
</dbReference>
<dbReference type="GO" id="GO:0032259">
    <property type="term" value="P:methylation"/>
    <property type="evidence" value="ECO:0007669"/>
    <property type="project" value="UniProtKB-KW"/>
</dbReference>
<dbReference type="GO" id="GO:0008610">
    <property type="term" value="P:lipid biosynthetic process"/>
    <property type="evidence" value="ECO:0007669"/>
    <property type="project" value="InterPro"/>
</dbReference>
<dbReference type="InterPro" id="IPR007072">
    <property type="entry name" value="RNMT_CmcI"/>
</dbReference>
<evidence type="ECO:0000256" key="1">
    <source>
        <dbReference type="ARBA" id="ARBA00022603"/>
    </source>
</evidence>
<keyword evidence="4" id="KW-1185">Reference proteome</keyword>
<name>A0A7D6E263_9MYCO</name>
<keyword evidence="2" id="KW-0808">Transferase</keyword>
<sequence length="279" mass="32036">MRYTRRRHWHVAKPARTPHQQSVVENVRALADDRELAHLTSEWISRSATHLYSYNFEWLGRPIIQYPQDMVYLQELIWEIKPNVIVETGIAHGGSLILSASMLALLDMCDAIVNDTPINVHTPKRRVIGVDIDIRSHNRTAIEAHPLFRYITMIEGSSLDPEIIQQVRHAAQNRGATLVLLDSNHTHEHVLAELSAYATLVTPNSYCVVFDTIIEDLPADMFPDRPWSRGNNPKTAVWEFLKTHSEFEIDHEITRKLQITAAPDGYLRRLSSDQQRRPS</sequence>
<evidence type="ECO:0000313" key="4">
    <source>
        <dbReference type="Proteomes" id="UP000510682"/>
    </source>
</evidence>
<reference evidence="3 4" key="2">
    <citation type="submission" date="2020-07" db="EMBL/GenBank/DDBJ databases">
        <authorList>
            <person name="Yu X."/>
        </authorList>
    </citation>
    <scope>NUCLEOTIDE SEQUENCE [LARGE SCALE GENOMIC DNA]</scope>
    <source>
        <strain evidence="4">24</strain>
    </source>
</reference>
<dbReference type="AlphaFoldDB" id="A0A7D6E263"/>
<proteinExistence type="predicted"/>
<keyword evidence="1" id="KW-0489">Methyltransferase</keyword>
<dbReference type="GO" id="GO:0071770">
    <property type="term" value="P:DIM/DIP cell wall layer assembly"/>
    <property type="evidence" value="ECO:0007669"/>
    <property type="project" value="TreeGrafter"/>
</dbReference>
<reference evidence="4" key="3">
    <citation type="submission" date="2023-07" db="EMBL/GenBank/DDBJ databases">
        <title>Description of Mycobacterium gordonae subsp. intergordonae subsp.nov. and Mycobacterium gordonae subsp. gordonae subsp. nov.</title>
        <authorList>
            <person name="Huang H."/>
        </authorList>
    </citation>
    <scope>NUCLEOTIDE SEQUENCE [LARGE SCALE GENOMIC DNA]</scope>
    <source>
        <strain evidence="4">24</strain>
    </source>
</reference>
<dbReference type="GO" id="GO:0005886">
    <property type="term" value="C:plasma membrane"/>
    <property type="evidence" value="ECO:0007669"/>
    <property type="project" value="TreeGrafter"/>
</dbReference>
<dbReference type="InterPro" id="IPR029063">
    <property type="entry name" value="SAM-dependent_MTases_sf"/>
</dbReference>
<gene>
    <name evidence="3" type="ORF">H0P51_01960</name>
</gene>
<reference evidence="4" key="1">
    <citation type="submission" date="2020-07" db="EMBL/GenBank/DDBJ databases">
        <title>Description of Mycobacterium gordonae subsp. intergordonae subsp.nov. and Mycobacterium gordonae subsp. gordonae subsp. nov.</title>
        <authorList>
            <person name="Yu X."/>
        </authorList>
    </citation>
    <scope>NUCLEOTIDE SEQUENCE [LARGE SCALE GENOMIC DNA]</scope>
    <source>
        <strain evidence="4">24</strain>
    </source>
</reference>
<dbReference type="Proteomes" id="UP000510682">
    <property type="component" value="Chromosome"/>
</dbReference>
<dbReference type="Pfam" id="PF04989">
    <property type="entry name" value="RMNT_CmcI"/>
    <property type="match status" value="1"/>
</dbReference>
<dbReference type="PANTHER" id="PTHR40048">
    <property type="entry name" value="RHAMNOSYL O-METHYLTRANSFERASE"/>
    <property type="match status" value="1"/>
</dbReference>
<dbReference type="Gene3D" id="3.40.50.150">
    <property type="entry name" value="Vaccinia Virus protein VP39"/>
    <property type="match status" value="1"/>
</dbReference>
<accession>A0A7D6E263</accession>
<organism evidence="3 4">
    <name type="scientific">Mycobacterium vicinigordonae</name>
    <dbReference type="NCBI Taxonomy" id="1719132"/>
    <lineage>
        <taxon>Bacteria</taxon>
        <taxon>Bacillati</taxon>
        <taxon>Actinomycetota</taxon>
        <taxon>Actinomycetes</taxon>
        <taxon>Mycobacteriales</taxon>
        <taxon>Mycobacteriaceae</taxon>
        <taxon>Mycobacterium</taxon>
    </lineage>
</organism>
<dbReference type="EMBL" id="CP059165">
    <property type="protein sequence ID" value="QLL09928.1"/>
    <property type="molecule type" value="Genomic_DNA"/>
</dbReference>
<dbReference type="SUPFAM" id="SSF53335">
    <property type="entry name" value="S-adenosyl-L-methionine-dependent methyltransferases"/>
    <property type="match status" value="1"/>
</dbReference>
<protein>
    <submittedName>
        <fullName evidence="3">Cephalosporin hydroxylase family protein</fullName>
    </submittedName>
</protein>
<dbReference type="KEGG" id="mgor:H0P51_01960"/>
<dbReference type="GO" id="GO:0008168">
    <property type="term" value="F:methyltransferase activity"/>
    <property type="evidence" value="ECO:0007669"/>
    <property type="project" value="UniProtKB-KW"/>
</dbReference>
<evidence type="ECO:0000313" key="3">
    <source>
        <dbReference type="EMBL" id="QLL09928.1"/>
    </source>
</evidence>